<gene>
    <name evidence="4" type="ORF">HQ497_03390</name>
</gene>
<dbReference type="GO" id="GO:1990351">
    <property type="term" value="C:transporter complex"/>
    <property type="evidence" value="ECO:0007669"/>
    <property type="project" value="TreeGrafter"/>
</dbReference>
<dbReference type="InterPro" id="IPR050218">
    <property type="entry name" value="LptD"/>
</dbReference>
<dbReference type="AlphaFoldDB" id="A0A972VV94"/>
<evidence type="ECO:0000313" key="4">
    <source>
        <dbReference type="EMBL" id="NQV64388.1"/>
    </source>
</evidence>
<dbReference type="Proteomes" id="UP000754644">
    <property type="component" value="Unassembled WGS sequence"/>
</dbReference>
<dbReference type="PANTHER" id="PTHR30189">
    <property type="entry name" value="LPS-ASSEMBLY PROTEIN"/>
    <property type="match status" value="1"/>
</dbReference>
<feature type="non-terminal residue" evidence="4">
    <location>
        <position position="576"/>
    </location>
</feature>
<dbReference type="EMBL" id="JABMOJ010000120">
    <property type="protein sequence ID" value="NQV64388.1"/>
    <property type="molecule type" value="Genomic_DNA"/>
</dbReference>
<organism evidence="4 5">
    <name type="scientific">SAR86 cluster bacterium</name>
    <dbReference type="NCBI Taxonomy" id="2030880"/>
    <lineage>
        <taxon>Bacteria</taxon>
        <taxon>Pseudomonadati</taxon>
        <taxon>Pseudomonadota</taxon>
        <taxon>Gammaproteobacteria</taxon>
        <taxon>SAR86 cluster</taxon>
    </lineage>
</organism>
<dbReference type="Pfam" id="PF04453">
    <property type="entry name" value="LptD"/>
    <property type="match status" value="1"/>
</dbReference>
<evidence type="ECO:0000259" key="3">
    <source>
        <dbReference type="Pfam" id="PF04453"/>
    </source>
</evidence>
<protein>
    <submittedName>
        <fullName evidence="4">LPS-assembly protein LptD</fullName>
    </submittedName>
</protein>
<dbReference type="GO" id="GO:0009279">
    <property type="term" value="C:cell outer membrane"/>
    <property type="evidence" value="ECO:0007669"/>
    <property type="project" value="TreeGrafter"/>
</dbReference>
<evidence type="ECO:0000256" key="1">
    <source>
        <dbReference type="ARBA" id="ARBA00023237"/>
    </source>
</evidence>
<keyword evidence="1" id="KW-0998">Cell outer membrane</keyword>
<proteinExistence type="predicted"/>
<accession>A0A972VV94</accession>
<sequence>MALAAALISMGSLAAEPPLSAAQLDWVAAEQLPTEAAARLAPFCTGAYLEPSVSGDPQDTEINATAESAVHLFEQSSTLQGAVEITRGDTLITAPFVRIDEASKLATIEGPLIIRRPGFLMTGAHATSNLLDNTGQVEDATFLLHRANLRGSADRLRQDSDQVVTIADGTLTRCDPGSNTWSLRGQQFVLDTQAGFGVAKDVTLAIKEVPVMYLPWLRFPINDARQSGFLLPNIGSGGINGTDINIPYYFNLAPNRDATYQLRSLTRRGLVHDGQFRYLTPGTRNEINAGYINRDKIFDQRSLQAEATDTEFEARSRWYIDLRHQGGQASRWQTAVNYSAVSDVDYLTDIGADVGAASSQPFMTPIDLNQANRRSPGLDQLAQTLYRGKDWLASVTVRDFQNLDIFDPEQYAILPMLAREHTARSGRWQLASRLEYAHFDKSDGPLGIDPNDPKGLLRITGERTTAALDLSHPYRQRWGFVTPGLKLTHRQYQLDNTQTDVDQRPRLTTRTFYLDAGLIFTRPIKIGNTALEQTLEPRLFYLYTGEQDQQALPLFDVSTLTPGYAQLFRTNRFTGG</sequence>
<dbReference type="Pfam" id="PF03968">
    <property type="entry name" value="LptD_N"/>
    <property type="match status" value="1"/>
</dbReference>
<evidence type="ECO:0000259" key="2">
    <source>
        <dbReference type="Pfam" id="PF03968"/>
    </source>
</evidence>
<name>A0A972VV94_9GAMM</name>
<reference evidence="4" key="1">
    <citation type="submission" date="2020-05" db="EMBL/GenBank/DDBJ databases">
        <title>Sulfur intermediates as new biogeochemical hubs in an aquatic model microbial ecosystem.</title>
        <authorList>
            <person name="Vigneron A."/>
        </authorList>
    </citation>
    <scope>NUCLEOTIDE SEQUENCE</scope>
    <source>
        <strain evidence="4">Bin.250</strain>
    </source>
</reference>
<keyword evidence="1" id="KW-0472">Membrane</keyword>
<evidence type="ECO:0000313" key="5">
    <source>
        <dbReference type="Proteomes" id="UP000754644"/>
    </source>
</evidence>
<dbReference type="InterPro" id="IPR005653">
    <property type="entry name" value="OstA-like_N"/>
</dbReference>
<dbReference type="GO" id="GO:0061024">
    <property type="term" value="P:membrane organization"/>
    <property type="evidence" value="ECO:0007669"/>
    <property type="project" value="InterPro"/>
</dbReference>
<dbReference type="PANTHER" id="PTHR30189:SF1">
    <property type="entry name" value="LPS-ASSEMBLY PROTEIN LPTD"/>
    <property type="match status" value="1"/>
</dbReference>
<feature type="domain" description="Organic solvent tolerance-like N-terminal" evidence="2">
    <location>
        <begin position="74"/>
        <end position="195"/>
    </location>
</feature>
<dbReference type="InterPro" id="IPR007543">
    <property type="entry name" value="LptD_C"/>
</dbReference>
<feature type="domain" description="LptD C-terminal" evidence="3">
    <location>
        <begin position="316"/>
        <end position="575"/>
    </location>
</feature>
<comment type="caution">
    <text evidence="4">The sequence shown here is derived from an EMBL/GenBank/DDBJ whole genome shotgun (WGS) entry which is preliminary data.</text>
</comment>